<reference evidence="4" key="1">
    <citation type="submission" date="2014-01" db="EMBL/GenBank/DDBJ databases">
        <authorList>
            <person name="Brown-Elliot B."/>
            <person name="Wallace R."/>
            <person name="Lenaerts A."/>
            <person name="Ordway D."/>
            <person name="DeGroote M.A."/>
            <person name="Parker T."/>
            <person name="Sizemore C."/>
            <person name="Tallon L.J."/>
            <person name="Sadzewicz L.K."/>
            <person name="Sengamalay N."/>
            <person name="Fraser C.M."/>
            <person name="Hine E."/>
            <person name="Shefchek K.A."/>
            <person name="Das S.P."/>
            <person name="Tettelin H."/>
        </authorList>
    </citation>
    <scope>NUCLEOTIDE SEQUENCE [LARGE SCALE GENOMIC DNA]</scope>
    <source>
        <strain evidence="4">4042</strain>
    </source>
</reference>
<feature type="compositionally biased region" description="Basic and acidic residues" evidence="2">
    <location>
        <begin position="216"/>
        <end position="225"/>
    </location>
</feature>
<dbReference type="Gene3D" id="3.40.50.720">
    <property type="entry name" value="NAD(P)-binding Rossmann-like Domain"/>
    <property type="match status" value="2"/>
</dbReference>
<comment type="caution">
    <text evidence="4">The sequence shown here is derived from an EMBL/GenBank/DDBJ whole genome shotgun (WGS) entry which is preliminary data.</text>
</comment>
<dbReference type="CDD" id="cd05233">
    <property type="entry name" value="SDR_c"/>
    <property type="match status" value="1"/>
</dbReference>
<dbReference type="AlphaFoldDB" id="X8AJ55"/>
<dbReference type="EMBL" id="JAOB01000058">
    <property type="protein sequence ID" value="EUA31151.1"/>
    <property type="molecule type" value="Genomic_DNA"/>
</dbReference>
<dbReference type="SUPFAM" id="SSF51735">
    <property type="entry name" value="NAD(P)-binding Rossmann-fold domains"/>
    <property type="match status" value="2"/>
</dbReference>
<gene>
    <name evidence="4" type="ORF">I553_0009</name>
</gene>
<sequence>MVVADINADAAEAAAKQIVADGGKAIHVPVDVSDPDSAKAMADATVTEFGGIDYLVNNAAIYGGMKLDLLLTVPLDYYKKFMSVNLDGALICTRAVYKQMAKRGGGAIVNQSSTAAWLYSNFYGLAKVGINGLTQQLSRELGGMNIRINAIAPGPIDTEATKTVTPARSSKTWLSRFRCRAWGHPTIWSACACSCCRMRRRGSPVRSSTSTAGRSSGHDSTGEARLHRVGEHGAPMARRLVDWPGGLIVFDIRTEAMTPLAEAGATLADSIADVAAADIVSVTVLDDEQVREVVDELAQRVKPGTVIAIHSTISDTTAVELAQQLEPQGIHVVDAPVSGGGGAAEKGELATMVGAERDVYERVKPAFKQWASLVIHAGHPGREPG</sequence>
<dbReference type="PRINTS" id="PR00081">
    <property type="entry name" value="GDHRDH"/>
</dbReference>
<dbReference type="PANTHER" id="PTHR42760">
    <property type="entry name" value="SHORT-CHAIN DEHYDROGENASES/REDUCTASES FAMILY MEMBER"/>
    <property type="match status" value="1"/>
</dbReference>
<dbReference type="GO" id="GO:0030497">
    <property type="term" value="P:fatty acid elongation"/>
    <property type="evidence" value="ECO:0007669"/>
    <property type="project" value="TreeGrafter"/>
</dbReference>
<comment type="similarity">
    <text evidence="1">Belongs to the short-chain dehydrogenases/reductases (SDR) family.</text>
</comment>
<dbReference type="InterPro" id="IPR036291">
    <property type="entry name" value="NAD(P)-bd_dom_sf"/>
</dbReference>
<evidence type="ECO:0000256" key="1">
    <source>
        <dbReference type="ARBA" id="ARBA00006484"/>
    </source>
</evidence>
<protein>
    <submittedName>
        <fullName evidence="4">Putative oxidoreductase domain protein</fullName>
    </submittedName>
</protein>
<dbReference type="Pfam" id="PF03446">
    <property type="entry name" value="NAD_binding_2"/>
    <property type="match status" value="1"/>
</dbReference>
<dbReference type="PATRIC" id="fig|1299334.3.peg.5732"/>
<organism evidence="4">
    <name type="scientific">Mycobacterium xenopi 4042</name>
    <dbReference type="NCBI Taxonomy" id="1299334"/>
    <lineage>
        <taxon>Bacteria</taxon>
        <taxon>Bacillati</taxon>
        <taxon>Actinomycetota</taxon>
        <taxon>Actinomycetes</taxon>
        <taxon>Mycobacteriales</taxon>
        <taxon>Mycobacteriaceae</taxon>
        <taxon>Mycobacterium</taxon>
    </lineage>
</organism>
<feature type="region of interest" description="Disordered" evidence="2">
    <location>
        <begin position="202"/>
        <end position="225"/>
    </location>
</feature>
<proteinExistence type="inferred from homology"/>
<evidence type="ECO:0000256" key="2">
    <source>
        <dbReference type="SAM" id="MobiDB-lite"/>
    </source>
</evidence>
<evidence type="ECO:0000259" key="3">
    <source>
        <dbReference type="Pfam" id="PF03446"/>
    </source>
</evidence>
<dbReference type="InterPro" id="IPR002347">
    <property type="entry name" value="SDR_fam"/>
</dbReference>
<dbReference type="NCBIfam" id="NF005853">
    <property type="entry name" value="PRK07774.1"/>
    <property type="match status" value="1"/>
</dbReference>
<accession>X8AJ55</accession>
<dbReference type="InterPro" id="IPR006115">
    <property type="entry name" value="6PGDH_NADP-bd"/>
</dbReference>
<dbReference type="Pfam" id="PF13561">
    <property type="entry name" value="adh_short_C2"/>
    <property type="match status" value="1"/>
</dbReference>
<dbReference type="GO" id="GO:0050661">
    <property type="term" value="F:NADP binding"/>
    <property type="evidence" value="ECO:0007669"/>
    <property type="project" value="InterPro"/>
</dbReference>
<feature type="compositionally biased region" description="Low complexity" evidence="2">
    <location>
        <begin position="206"/>
        <end position="215"/>
    </location>
</feature>
<feature type="domain" description="6-phosphogluconate dehydrogenase NADP-binding" evidence="3">
    <location>
        <begin position="230"/>
        <end position="378"/>
    </location>
</feature>
<name>X8AJ55_MYCXE</name>
<evidence type="ECO:0000313" key="4">
    <source>
        <dbReference type="EMBL" id="EUA31151.1"/>
    </source>
</evidence>
<dbReference type="GO" id="GO:0016616">
    <property type="term" value="F:oxidoreductase activity, acting on the CH-OH group of donors, NAD or NADP as acceptor"/>
    <property type="evidence" value="ECO:0007669"/>
    <property type="project" value="TreeGrafter"/>
</dbReference>
<dbReference type="PRINTS" id="PR00080">
    <property type="entry name" value="SDRFAMILY"/>
</dbReference>
<dbReference type="PANTHER" id="PTHR42760:SF40">
    <property type="entry name" value="3-OXOACYL-[ACYL-CARRIER-PROTEIN] REDUCTASE, CHLOROPLASTIC"/>
    <property type="match status" value="1"/>
</dbReference>